<dbReference type="Proteomes" id="UP000003163">
    <property type="component" value="Unassembled WGS sequence"/>
</dbReference>
<keyword evidence="1" id="KW-0472">Membrane</keyword>
<sequence>MQNFWDVCSLYNLICYMHTIKFVNLFFFIPKKDNEILCLKMTTSYKIFIFTHVDSKIFSILDFCYLYSVIDVDRFLVLFYIIYQMLRTTKSIRRKKNHHNFLFCLYTYF</sequence>
<keyword evidence="1" id="KW-0812">Transmembrane</keyword>
<protein>
    <submittedName>
        <fullName evidence="2">Uncharacterized protein</fullName>
    </submittedName>
</protein>
<feature type="transmembrane region" description="Helical" evidence="1">
    <location>
        <begin position="65"/>
        <end position="86"/>
    </location>
</feature>
<accession>J9D1N0</accession>
<gene>
    <name evidence="2" type="ORF">EDEG_03932</name>
</gene>
<evidence type="ECO:0000313" key="3">
    <source>
        <dbReference type="Proteomes" id="UP000003163"/>
    </source>
</evidence>
<name>J9D1N0_EDHAE</name>
<dbReference type="HOGENOM" id="CLU_2183908_0_0_1"/>
<keyword evidence="3" id="KW-1185">Reference proteome</keyword>
<dbReference type="InParanoid" id="J9D1N0"/>
<reference evidence="2 3" key="1">
    <citation type="submission" date="2011-08" db="EMBL/GenBank/DDBJ databases">
        <authorList>
            <person name="Liu Z.J."/>
            <person name="Shi F.L."/>
            <person name="Lu J.Q."/>
            <person name="Li M."/>
            <person name="Wang Z.L."/>
        </authorList>
    </citation>
    <scope>NUCLEOTIDE SEQUENCE [LARGE SCALE GENOMIC DNA]</scope>
    <source>
        <strain evidence="2 3">USNM 41457</strain>
    </source>
</reference>
<dbReference type="EMBL" id="AFBI03000150">
    <property type="protein sequence ID" value="EJW01484.1"/>
    <property type="molecule type" value="Genomic_DNA"/>
</dbReference>
<reference evidence="3" key="2">
    <citation type="submission" date="2015-07" db="EMBL/GenBank/DDBJ databases">
        <title>Contrasting host-pathogen interactions and genome evolution in two generalist and specialist microsporidian pathogens of mosquitoes.</title>
        <authorList>
            <consortium name="The Broad Institute Genomics Platform"/>
            <consortium name="The Broad Institute Genome Sequencing Center for Infectious Disease"/>
            <person name="Cuomo C.A."/>
            <person name="Sanscrainte N.D."/>
            <person name="Goldberg J.M."/>
            <person name="Heiman D."/>
            <person name="Young S."/>
            <person name="Zeng Q."/>
            <person name="Becnel J.J."/>
            <person name="Birren B.W."/>
        </authorList>
    </citation>
    <scope>NUCLEOTIDE SEQUENCE [LARGE SCALE GENOMIC DNA]</scope>
    <source>
        <strain evidence="3">USNM 41457</strain>
    </source>
</reference>
<evidence type="ECO:0000256" key="1">
    <source>
        <dbReference type="SAM" id="Phobius"/>
    </source>
</evidence>
<comment type="caution">
    <text evidence="2">The sequence shown here is derived from an EMBL/GenBank/DDBJ whole genome shotgun (WGS) entry which is preliminary data.</text>
</comment>
<evidence type="ECO:0000313" key="2">
    <source>
        <dbReference type="EMBL" id="EJW01484.1"/>
    </source>
</evidence>
<dbReference type="VEuPathDB" id="MicrosporidiaDB:EDEG_03932"/>
<proteinExistence type="predicted"/>
<keyword evidence="1" id="KW-1133">Transmembrane helix</keyword>
<organism evidence="2 3">
    <name type="scientific">Edhazardia aedis (strain USNM 41457)</name>
    <name type="common">Microsporidian parasite</name>
    <dbReference type="NCBI Taxonomy" id="1003232"/>
    <lineage>
        <taxon>Eukaryota</taxon>
        <taxon>Fungi</taxon>
        <taxon>Fungi incertae sedis</taxon>
        <taxon>Microsporidia</taxon>
        <taxon>Edhazardia</taxon>
    </lineage>
</organism>
<dbReference type="AlphaFoldDB" id="J9D1N0"/>